<keyword evidence="4 9" id="KW-0132">Cell division</keyword>
<evidence type="ECO:0000256" key="1">
    <source>
        <dbReference type="ARBA" id="ARBA00004584"/>
    </source>
</evidence>
<evidence type="ECO:0000313" key="13">
    <source>
        <dbReference type="Proteomes" id="UP000266841"/>
    </source>
</evidence>
<organism evidence="12 13">
    <name type="scientific">Thalassiosira oceanica</name>
    <name type="common">Marine diatom</name>
    <dbReference type="NCBI Taxonomy" id="159749"/>
    <lineage>
        <taxon>Eukaryota</taxon>
        <taxon>Sar</taxon>
        <taxon>Stramenopiles</taxon>
        <taxon>Ochrophyta</taxon>
        <taxon>Bacillariophyta</taxon>
        <taxon>Coscinodiscophyceae</taxon>
        <taxon>Thalassiosirophycidae</taxon>
        <taxon>Thalassiosirales</taxon>
        <taxon>Thalassiosiraceae</taxon>
        <taxon>Thalassiosira</taxon>
    </lineage>
</organism>
<dbReference type="eggNOG" id="ENOG502RCHD">
    <property type="taxonomic scope" value="Eukaryota"/>
</dbReference>
<evidence type="ECO:0000256" key="2">
    <source>
        <dbReference type="ARBA" id="ARBA00006379"/>
    </source>
</evidence>
<accession>K0R136</accession>
<dbReference type="Gene3D" id="3.30.457.50">
    <property type="entry name" value="Chromosome segregation protein Spc25"/>
    <property type="match status" value="1"/>
</dbReference>
<keyword evidence="3 9" id="KW-0158">Chromosome</keyword>
<keyword evidence="9" id="KW-0995">Kinetochore</keyword>
<comment type="similarity">
    <text evidence="2 9">Belongs to the SPC25 family.</text>
</comment>
<dbReference type="OMA" id="ITSQKSH"/>
<evidence type="ECO:0000313" key="12">
    <source>
        <dbReference type="EMBL" id="EJK46038.1"/>
    </source>
</evidence>
<dbReference type="Pfam" id="PF08234">
    <property type="entry name" value="Spindle_Spc25"/>
    <property type="match status" value="1"/>
</dbReference>
<gene>
    <name evidence="12" type="ORF">THAOC_35320</name>
</gene>
<evidence type="ECO:0000256" key="3">
    <source>
        <dbReference type="ARBA" id="ARBA00022454"/>
    </source>
</evidence>
<comment type="caution">
    <text evidence="12">The sequence shown here is derived from an EMBL/GenBank/DDBJ whole genome shotgun (WGS) entry which is preliminary data.</text>
</comment>
<dbReference type="Proteomes" id="UP000266841">
    <property type="component" value="Unassembled WGS sequence"/>
</dbReference>
<dbReference type="EMBL" id="AGNL01048053">
    <property type="protein sequence ID" value="EJK46038.1"/>
    <property type="molecule type" value="Genomic_DNA"/>
</dbReference>
<evidence type="ECO:0000256" key="4">
    <source>
        <dbReference type="ARBA" id="ARBA00022618"/>
    </source>
</evidence>
<evidence type="ECO:0000256" key="10">
    <source>
        <dbReference type="SAM" id="Coils"/>
    </source>
</evidence>
<dbReference type="OrthoDB" id="48242at2759"/>
<dbReference type="GO" id="GO:0031262">
    <property type="term" value="C:Ndc80 complex"/>
    <property type="evidence" value="ECO:0007669"/>
    <property type="project" value="InterPro"/>
</dbReference>
<dbReference type="GO" id="GO:0005634">
    <property type="term" value="C:nucleus"/>
    <property type="evidence" value="ECO:0007669"/>
    <property type="project" value="UniProtKB-SubCell"/>
</dbReference>
<proteinExistence type="inferred from homology"/>
<evidence type="ECO:0000256" key="5">
    <source>
        <dbReference type="ARBA" id="ARBA00022776"/>
    </source>
</evidence>
<evidence type="ECO:0000256" key="6">
    <source>
        <dbReference type="ARBA" id="ARBA00023054"/>
    </source>
</evidence>
<evidence type="ECO:0000256" key="8">
    <source>
        <dbReference type="ARBA" id="ARBA00023328"/>
    </source>
</evidence>
<feature type="coiled-coil region" evidence="10">
    <location>
        <begin position="40"/>
        <end position="143"/>
    </location>
</feature>
<feature type="domain" description="Chromosome segregation protein Spc25 C-terminal" evidence="11">
    <location>
        <begin position="175"/>
        <end position="238"/>
    </location>
</feature>
<name>K0R136_THAOC</name>
<keyword evidence="8 9" id="KW-0137">Centromere</keyword>
<comment type="subcellular location">
    <subcellularLocation>
        <location evidence="1">Chromosome</location>
        <location evidence="1">Centromere</location>
    </subcellularLocation>
    <subcellularLocation>
        <location evidence="9">Nucleus</location>
    </subcellularLocation>
    <subcellularLocation>
        <location evidence="9">Chromosome</location>
        <location evidence="9">Centromere</location>
        <location evidence="9">Kinetochore</location>
    </subcellularLocation>
</comment>
<dbReference type="GO" id="GO:0007059">
    <property type="term" value="P:chromosome segregation"/>
    <property type="evidence" value="ECO:0007669"/>
    <property type="project" value="InterPro"/>
</dbReference>
<keyword evidence="13" id="KW-1185">Reference proteome</keyword>
<keyword evidence="9" id="KW-0539">Nucleus</keyword>
<dbReference type="GO" id="GO:0051301">
    <property type="term" value="P:cell division"/>
    <property type="evidence" value="ECO:0007669"/>
    <property type="project" value="UniProtKB-UniRule"/>
</dbReference>
<dbReference type="AlphaFoldDB" id="K0R136"/>
<evidence type="ECO:0000256" key="9">
    <source>
        <dbReference type="RuleBase" id="RU367150"/>
    </source>
</evidence>
<comment type="subunit">
    <text evidence="9">Component of the NDC80 complex.</text>
</comment>
<keyword evidence="6 10" id="KW-0175">Coiled coil</keyword>
<keyword evidence="7 9" id="KW-0131">Cell cycle</keyword>
<evidence type="ECO:0000256" key="7">
    <source>
        <dbReference type="ARBA" id="ARBA00023306"/>
    </source>
</evidence>
<comment type="function">
    <text evidence="9">Acts as a component of the essential kinetochore-associated NDC80 complex, which is required for chromosome segregation and spindle checkpoint activity.</text>
</comment>
<protein>
    <recommendedName>
        <fullName evidence="9">Kinetochore protein SPC25</fullName>
    </recommendedName>
</protein>
<sequence length="243" mass="27240">MTAAVVSTGFTSSFIDRLGASTRQLESFVSKTKTTADETFANLKATREEEQHSIDKLLRQLKTLEHERGVAADCARGGSSSGGVAKQRKELDEKQAALKDEVSRLQARNQLDQSQLQDVLLREAELRRKADAQRKRKEDAEMEKGLTIQDLTKGLLNYKFTGLSFSKGCEDGSMKIDPEKEAREFTFTIHNDDEGNLVLTKCNVSLDERKTTPLIEQLNSDRASGFNTFMIGIRKLFKETLQS</sequence>
<reference evidence="12 13" key="1">
    <citation type="journal article" date="2012" name="Genome Biol.">
        <title>Genome and low-iron response of an oceanic diatom adapted to chronic iron limitation.</title>
        <authorList>
            <person name="Lommer M."/>
            <person name="Specht M."/>
            <person name="Roy A.S."/>
            <person name="Kraemer L."/>
            <person name="Andreson R."/>
            <person name="Gutowska M.A."/>
            <person name="Wolf J."/>
            <person name="Bergner S.V."/>
            <person name="Schilhabel M.B."/>
            <person name="Klostermeier U.C."/>
            <person name="Beiko R.G."/>
            <person name="Rosenstiel P."/>
            <person name="Hippler M."/>
            <person name="Laroche J."/>
        </authorList>
    </citation>
    <scope>NUCLEOTIDE SEQUENCE [LARGE SCALE GENOMIC DNA]</scope>
    <source>
        <strain evidence="12 13">CCMP1005</strain>
    </source>
</reference>
<dbReference type="InterPro" id="IPR013255">
    <property type="entry name" value="Spc25_C"/>
</dbReference>
<keyword evidence="5 9" id="KW-0498">Mitosis</keyword>
<evidence type="ECO:0000259" key="11">
    <source>
        <dbReference type="Pfam" id="PF08234"/>
    </source>
</evidence>